<evidence type="ECO:0000313" key="2">
    <source>
        <dbReference type="Proteomes" id="UP000572635"/>
    </source>
</evidence>
<dbReference type="Proteomes" id="UP000572635">
    <property type="component" value="Unassembled WGS sequence"/>
</dbReference>
<gene>
    <name evidence="1" type="ORF">HDA36_004706</name>
</gene>
<evidence type="ECO:0000313" key="1">
    <source>
        <dbReference type="EMBL" id="MBB5434622.1"/>
    </source>
</evidence>
<keyword evidence="2" id="KW-1185">Reference proteome</keyword>
<comment type="caution">
    <text evidence="1">The sequence shown here is derived from an EMBL/GenBank/DDBJ whole genome shotgun (WGS) entry which is preliminary data.</text>
</comment>
<proteinExistence type="predicted"/>
<protein>
    <submittedName>
        <fullName evidence="1">Uncharacterized protein</fullName>
    </submittedName>
</protein>
<sequence>MLVQAMASDLWQGVRPRFAALFGKRGDDVAEELEQVNAEIEDGEATREDIEQEWAARLRRVLKADPEAARVLQAIIDEVAPQQERTVYSSVNVINSEVSGTAVQIGHVHGTSRGADLGGMRGVRALGDALGGRYDRDPRSHRGE</sequence>
<organism evidence="1 2">
    <name type="scientific">Nocardiopsis composta</name>
    <dbReference type="NCBI Taxonomy" id="157465"/>
    <lineage>
        <taxon>Bacteria</taxon>
        <taxon>Bacillati</taxon>
        <taxon>Actinomycetota</taxon>
        <taxon>Actinomycetes</taxon>
        <taxon>Streptosporangiales</taxon>
        <taxon>Nocardiopsidaceae</taxon>
        <taxon>Nocardiopsis</taxon>
    </lineage>
</organism>
<reference evidence="1 2" key="1">
    <citation type="submission" date="2020-08" db="EMBL/GenBank/DDBJ databases">
        <title>Sequencing the genomes of 1000 actinobacteria strains.</title>
        <authorList>
            <person name="Klenk H.-P."/>
        </authorList>
    </citation>
    <scope>NUCLEOTIDE SEQUENCE [LARGE SCALE GENOMIC DNA]</scope>
    <source>
        <strain evidence="1 2">DSM 44551</strain>
    </source>
</reference>
<dbReference type="AlphaFoldDB" id="A0A7W8VFP2"/>
<dbReference type="EMBL" id="JACHDB010000001">
    <property type="protein sequence ID" value="MBB5434622.1"/>
    <property type="molecule type" value="Genomic_DNA"/>
</dbReference>
<name>A0A7W8VFP2_9ACTN</name>
<accession>A0A7W8VFP2</accession>
<dbReference type="RefSeq" id="WP_184395370.1">
    <property type="nucleotide sequence ID" value="NZ_JACHDB010000001.1"/>
</dbReference>